<keyword evidence="2" id="KW-1185">Reference proteome</keyword>
<gene>
    <name evidence="1" type="ORF">J2Z66_000593</name>
</gene>
<dbReference type="Proteomes" id="UP001519287">
    <property type="component" value="Unassembled WGS sequence"/>
</dbReference>
<dbReference type="RefSeq" id="WP_209969775.1">
    <property type="nucleotide sequence ID" value="NZ_JAGGLB010000002.1"/>
</dbReference>
<name>A0ABS4IN56_9BACL</name>
<dbReference type="EMBL" id="JAGGLB010000002">
    <property type="protein sequence ID" value="MBP1988998.1"/>
    <property type="molecule type" value="Genomic_DNA"/>
</dbReference>
<reference evidence="1 2" key="1">
    <citation type="submission" date="2021-03" db="EMBL/GenBank/DDBJ databases">
        <title>Genomic Encyclopedia of Type Strains, Phase IV (KMG-IV): sequencing the most valuable type-strain genomes for metagenomic binning, comparative biology and taxonomic classification.</title>
        <authorList>
            <person name="Goeker M."/>
        </authorList>
    </citation>
    <scope>NUCLEOTIDE SEQUENCE [LARGE SCALE GENOMIC DNA]</scope>
    <source>
        <strain evidence="1 2">DSM 26048</strain>
    </source>
</reference>
<sequence length="82" mass="9452">MIIDYHEVERNGDELLIYIGIQFEDEPDSLYVVSITAGDDGTVKEWKLLYNGVDCKYTFKPEEKQALQLSLAEDDIQIHESL</sequence>
<evidence type="ECO:0008006" key="3">
    <source>
        <dbReference type="Google" id="ProtNLM"/>
    </source>
</evidence>
<evidence type="ECO:0000313" key="1">
    <source>
        <dbReference type="EMBL" id="MBP1988998.1"/>
    </source>
</evidence>
<evidence type="ECO:0000313" key="2">
    <source>
        <dbReference type="Proteomes" id="UP001519287"/>
    </source>
</evidence>
<accession>A0ABS4IN56</accession>
<proteinExistence type="predicted"/>
<comment type="caution">
    <text evidence="1">The sequence shown here is derived from an EMBL/GenBank/DDBJ whole genome shotgun (WGS) entry which is preliminary data.</text>
</comment>
<protein>
    <recommendedName>
        <fullName evidence="3">DUF1292 domain-containing protein</fullName>
    </recommendedName>
</protein>
<organism evidence="1 2">
    <name type="scientific">Paenibacillus eucommiae</name>
    <dbReference type="NCBI Taxonomy" id="1355755"/>
    <lineage>
        <taxon>Bacteria</taxon>
        <taxon>Bacillati</taxon>
        <taxon>Bacillota</taxon>
        <taxon>Bacilli</taxon>
        <taxon>Bacillales</taxon>
        <taxon>Paenibacillaceae</taxon>
        <taxon>Paenibacillus</taxon>
    </lineage>
</organism>